<evidence type="ECO:0000313" key="4">
    <source>
        <dbReference type="Proteomes" id="UP001500897"/>
    </source>
</evidence>
<dbReference type="PANTHER" id="PTHR43943">
    <property type="entry name" value="DEHYDROGENASE/REDUCTASE (SDR FAMILY) MEMBER 4"/>
    <property type="match status" value="1"/>
</dbReference>
<evidence type="ECO:0000313" key="3">
    <source>
        <dbReference type="EMBL" id="GAA2118584.1"/>
    </source>
</evidence>
<dbReference type="PRINTS" id="PR00081">
    <property type="entry name" value="GDHRDH"/>
</dbReference>
<gene>
    <name evidence="3" type="ORF">GCM10009759_65990</name>
</gene>
<dbReference type="RefSeq" id="WP_344557545.1">
    <property type="nucleotide sequence ID" value="NZ_BAAANS010000063.1"/>
</dbReference>
<dbReference type="EMBL" id="BAAANS010000063">
    <property type="protein sequence ID" value="GAA2118584.1"/>
    <property type="molecule type" value="Genomic_DNA"/>
</dbReference>
<comment type="caution">
    <text evidence="3">The sequence shown here is derived from an EMBL/GenBank/DDBJ whole genome shotgun (WGS) entry which is preliminary data.</text>
</comment>
<dbReference type="Pfam" id="PF13561">
    <property type="entry name" value="adh_short_C2"/>
    <property type="match status" value="1"/>
</dbReference>
<evidence type="ECO:0000256" key="2">
    <source>
        <dbReference type="ARBA" id="ARBA00023002"/>
    </source>
</evidence>
<dbReference type="InterPro" id="IPR036291">
    <property type="entry name" value="NAD(P)-bd_dom_sf"/>
</dbReference>
<name>A0ABP5JQ73_9ACTN</name>
<dbReference type="InterPro" id="IPR002347">
    <property type="entry name" value="SDR_fam"/>
</dbReference>
<dbReference type="PANTHER" id="PTHR43943:SF17">
    <property type="entry name" value="3-PHENYLPROPIONATE-DIHYDRODIOL_CINNAMIC ACID-DIHYDRODIOL DEHYDROGENASE"/>
    <property type="match status" value="1"/>
</dbReference>
<reference evidence="4" key="1">
    <citation type="journal article" date="2019" name="Int. J. Syst. Evol. Microbiol.">
        <title>The Global Catalogue of Microorganisms (GCM) 10K type strain sequencing project: providing services to taxonomists for standard genome sequencing and annotation.</title>
        <authorList>
            <consortium name="The Broad Institute Genomics Platform"/>
            <consortium name="The Broad Institute Genome Sequencing Center for Infectious Disease"/>
            <person name="Wu L."/>
            <person name="Ma J."/>
        </authorList>
    </citation>
    <scope>NUCLEOTIDE SEQUENCE [LARGE SCALE GENOMIC DNA]</scope>
    <source>
        <strain evidence="4">JCM 14559</strain>
    </source>
</reference>
<evidence type="ECO:0000256" key="1">
    <source>
        <dbReference type="ARBA" id="ARBA00006484"/>
    </source>
</evidence>
<keyword evidence="4" id="KW-1185">Reference proteome</keyword>
<accession>A0ABP5JQ73</accession>
<organism evidence="3 4">
    <name type="scientific">Kitasatospora saccharophila</name>
    <dbReference type="NCBI Taxonomy" id="407973"/>
    <lineage>
        <taxon>Bacteria</taxon>
        <taxon>Bacillati</taxon>
        <taxon>Actinomycetota</taxon>
        <taxon>Actinomycetes</taxon>
        <taxon>Kitasatosporales</taxon>
        <taxon>Streptomycetaceae</taxon>
        <taxon>Kitasatospora</taxon>
    </lineage>
</organism>
<keyword evidence="2" id="KW-0560">Oxidoreductase</keyword>
<proteinExistence type="inferred from homology"/>
<dbReference type="Gene3D" id="3.40.50.720">
    <property type="entry name" value="NAD(P)-binding Rossmann-like Domain"/>
    <property type="match status" value="1"/>
</dbReference>
<comment type="similarity">
    <text evidence="1">Belongs to the short-chain dehydrogenases/reductases (SDR) family.</text>
</comment>
<sequence length="239" mass="24510">MDLGLDGRCYLLTAASSGLGFATARALADEGARVVLCARDPDRLHRAVDRLPPGHAVGVAADLLAPATPELLVQAAHRAFGRLDGALLGTGSSSRGTVLDAGDQDWRAHFELLFLAVLRCARAVVPALPADGALALLLSTSARSPLPGFALSTGLRPGLAMAARSLAAELGPRGVRVLSLLPGRFPTEGAPLGPGESSSGTALRRYGRPEEFGRTAAFCLSPAASYLTGTEIVIDGGKP</sequence>
<dbReference type="Proteomes" id="UP001500897">
    <property type="component" value="Unassembled WGS sequence"/>
</dbReference>
<protein>
    <submittedName>
        <fullName evidence="3">SDR family oxidoreductase</fullName>
    </submittedName>
</protein>
<dbReference type="SUPFAM" id="SSF51735">
    <property type="entry name" value="NAD(P)-binding Rossmann-fold domains"/>
    <property type="match status" value="1"/>
</dbReference>